<name>A0A482VU50_ASBVE</name>
<dbReference type="PANTHER" id="PTHR24369:SF211">
    <property type="entry name" value="LEUCINE-RICH REPEAT-CONTAINING PROTEIN 15-LIKE"/>
    <property type="match status" value="1"/>
</dbReference>
<evidence type="ECO:0000256" key="2">
    <source>
        <dbReference type="ARBA" id="ARBA00022737"/>
    </source>
</evidence>
<dbReference type="AlphaFoldDB" id="A0A482VU50"/>
<reference evidence="4 5" key="1">
    <citation type="submission" date="2017-03" db="EMBL/GenBank/DDBJ databases">
        <title>Genome of the blue death feigning beetle - Asbolus verrucosus.</title>
        <authorList>
            <person name="Rider S.D."/>
        </authorList>
    </citation>
    <scope>NUCLEOTIDE SEQUENCE [LARGE SCALE GENOMIC DNA]</scope>
    <source>
        <strain evidence="4">Butters</strain>
        <tissue evidence="4">Head and leg muscle</tissue>
    </source>
</reference>
<dbReference type="Gene3D" id="3.80.10.10">
    <property type="entry name" value="Ribonuclease Inhibitor"/>
    <property type="match status" value="1"/>
</dbReference>
<dbReference type="InterPro" id="IPR032675">
    <property type="entry name" value="LRR_dom_sf"/>
</dbReference>
<proteinExistence type="predicted"/>
<keyword evidence="2" id="KW-0677">Repeat</keyword>
<dbReference type="STRING" id="1661398.A0A482VU50"/>
<dbReference type="InterPro" id="IPR050541">
    <property type="entry name" value="LRR_TM_domain-containing"/>
</dbReference>
<dbReference type="EMBL" id="QDEB01062486">
    <property type="protein sequence ID" value="RZC36395.1"/>
    <property type="molecule type" value="Genomic_DNA"/>
</dbReference>
<dbReference type="Proteomes" id="UP000292052">
    <property type="component" value="Unassembled WGS sequence"/>
</dbReference>
<feature type="signal peptide" evidence="3">
    <location>
        <begin position="1"/>
        <end position="17"/>
    </location>
</feature>
<keyword evidence="1" id="KW-0433">Leucine-rich repeat</keyword>
<protein>
    <submittedName>
        <fullName evidence="4">LRR 8 domain containing protein</fullName>
    </submittedName>
</protein>
<dbReference type="Pfam" id="PF00560">
    <property type="entry name" value="LRR_1"/>
    <property type="match status" value="1"/>
</dbReference>
<dbReference type="InterPro" id="IPR001611">
    <property type="entry name" value="Leu-rich_rpt"/>
</dbReference>
<dbReference type="PROSITE" id="PS51450">
    <property type="entry name" value="LRR"/>
    <property type="match status" value="1"/>
</dbReference>
<keyword evidence="5" id="KW-1185">Reference proteome</keyword>
<gene>
    <name evidence="4" type="ORF">BDFB_013633</name>
</gene>
<dbReference type="SMART" id="SM00369">
    <property type="entry name" value="LRR_TYP"/>
    <property type="match status" value="4"/>
</dbReference>
<evidence type="ECO:0000256" key="1">
    <source>
        <dbReference type="ARBA" id="ARBA00022614"/>
    </source>
</evidence>
<sequence>MITRKLLFLTFVWSASAFCPLKCTCYLDGKGRRTVSCKEGGIVGPLDLFNISADTEVLKITAPENNMNQLTMSPVFHNYKKLEEIHITRSNIPQLGMHFFWRLNKLDVLDLSQNNITQPLDHNFRGLFGLKELYLDDNRIYSLPSGTFQYLQELKVLSIQRNRISELMPRIFLEIRKLKVLKLSGNNLKELNPAVFKDVQVITNFIGYFEFKANFQISF</sequence>
<dbReference type="GO" id="GO:0005886">
    <property type="term" value="C:plasma membrane"/>
    <property type="evidence" value="ECO:0007669"/>
    <property type="project" value="TreeGrafter"/>
</dbReference>
<dbReference type="PANTHER" id="PTHR24369">
    <property type="entry name" value="ANTIGEN BSP, PUTATIVE-RELATED"/>
    <property type="match status" value="1"/>
</dbReference>
<dbReference type="SUPFAM" id="SSF52058">
    <property type="entry name" value="L domain-like"/>
    <property type="match status" value="1"/>
</dbReference>
<keyword evidence="3" id="KW-0732">Signal</keyword>
<accession>A0A482VU50</accession>
<feature type="chain" id="PRO_5019795924" evidence="3">
    <location>
        <begin position="18"/>
        <end position="219"/>
    </location>
</feature>
<evidence type="ECO:0000313" key="5">
    <source>
        <dbReference type="Proteomes" id="UP000292052"/>
    </source>
</evidence>
<evidence type="ECO:0000313" key="4">
    <source>
        <dbReference type="EMBL" id="RZC36395.1"/>
    </source>
</evidence>
<evidence type="ECO:0000256" key="3">
    <source>
        <dbReference type="SAM" id="SignalP"/>
    </source>
</evidence>
<comment type="caution">
    <text evidence="4">The sequence shown here is derived from an EMBL/GenBank/DDBJ whole genome shotgun (WGS) entry which is preliminary data.</text>
</comment>
<dbReference type="OrthoDB" id="9229163at2759"/>
<dbReference type="Pfam" id="PF13855">
    <property type="entry name" value="LRR_8"/>
    <property type="match status" value="1"/>
</dbReference>
<organism evidence="4 5">
    <name type="scientific">Asbolus verrucosus</name>
    <name type="common">Desert ironclad beetle</name>
    <dbReference type="NCBI Taxonomy" id="1661398"/>
    <lineage>
        <taxon>Eukaryota</taxon>
        <taxon>Metazoa</taxon>
        <taxon>Ecdysozoa</taxon>
        <taxon>Arthropoda</taxon>
        <taxon>Hexapoda</taxon>
        <taxon>Insecta</taxon>
        <taxon>Pterygota</taxon>
        <taxon>Neoptera</taxon>
        <taxon>Endopterygota</taxon>
        <taxon>Coleoptera</taxon>
        <taxon>Polyphaga</taxon>
        <taxon>Cucujiformia</taxon>
        <taxon>Tenebrionidae</taxon>
        <taxon>Pimeliinae</taxon>
        <taxon>Asbolus</taxon>
    </lineage>
</organism>
<dbReference type="InterPro" id="IPR003591">
    <property type="entry name" value="Leu-rich_rpt_typical-subtyp"/>
</dbReference>